<dbReference type="Pfam" id="PF04978">
    <property type="entry name" value="MST"/>
    <property type="match status" value="1"/>
</dbReference>
<keyword evidence="2" id="KW-1185">Reference proteome</keyword>
<evidence type="ECO:0000313" key="1">
    <source>
        <dbReference type="EMBL" id="MDQ0681426.1"/>
    </source>
</evidence>
<sequence>MDVATVDAMVLPSRTRPACDADERTQLIAWWNMKRALMIEETGRHAGRLDLVRELLDGSEGCY</sequence>
<name>A0ABU0PSQ5_STRAH</name>
<dbReference type="Proteomes" id="UP001243364">
    <property type="component" value="Unassembled WGS sequence"/>
</dbReference>
<comment type="caution">
    <text evidence="1">The sequence shown here is derived from an EMBL/GenBank/DDBJ whole genome shotgun (WGS) entry which is preliminary data.</text>
</comment>
<accession>A0ABU0PSQ5</accession>
<dbReference type="InterPro" id="IPR007061">
    <property type="entry name" value="MST-like"/>
</dbReference>
<protein>
    <submittedName>
        <fullName evidence="1">Uncharacterized protein</fullName>
    </submittedName>
</protein>
<proteinExistence type="predicted"/>
<reference evidence="1 2" key="1">
    <citation type="submission" date="2023-07" db="EMBL/GenBank/DDBJ databases">
        <title>Comparative genomics of wheat-associated soil bacteria to identify genetic determinants of phenazine resistance.</title>
        <authorList>
            <person name="Mouncey N."/>
        </authorList>
    </citation>
    <scope>NUCLEOTIDE SEQUENCE [LARGE SCALE GENOMIC DNA]</scope>
    <source>
        <strain evidence="1 2">W4I19-2</strain>
    </source>
</reference>
<gene>
    <name evidence="1" type="ORF">QFZ56_000389</name>
</gene>
<organism evidence="1 2">
    <name type="scientific">Streptomyces achromogenes</name>
    <dbReference type="NCBI Taxonomy" id="67255"/>
    <lineage>
        <taxon>Bacteria</taxon>
        <taxon>Bacillati</taxon>
        <taxon>Actinomycetota</taxon>
        <taxon>Actinomycetes</taxon>
        <taxon>Kitasatosporales</taxon>
        <taxon>Streptomycetaceae</taxon>
        <taxon>Streptomyces</taxon>
    </lineage>
</organism>
<evidence type="ECO:0000313" key="2">
    <source>
        <dbReference type="Proteomes" id="UP001243364"/>
    </source>
</evidence>
<dbReference type="EMBL" id="JAUSYA010000001">
    <property type="protein sequence ID" value="MDQ0681426.1"/>
    <property type="molecule type" value="Genomic_DNA"/>
</dbReference>